<dbReference type="EMBL" id="JAARYY010000003">
    <property type="protein sequence ID" value="MBC2243468.1"/>
    <property type="molecule type" value="Genomic_DNA"/>
</dbReference>
<dbReference type="AlphaFoldDB" id="A0A842E110"/>
<dbReference type="InterPro" id="IPR029058">
    <property type="entry name" value="AB_hydrolase_fold"/>
</dbReference>
<reference evidence="1 2" key="1">
    <citation type="submission" date="2020-03" db="EMBL/GenBank/DDBJ databases">
        <title>Soil Listeria distribution.</title>
        <authorList>
            <person name="Liao J."/>
            <person name="Wiedmann M."/>
        </authorList>
    </citation>
    <scope>NUCLEOTIDE SEQUENCE [LARGE SCALE GENOMIC DNA]</scope>
    <source>
        <strain evidence="1 2">FSL L7-0153</strain>
    </source>
</reference>
<comment type="caution">
    <text evidence="1">The sequence shown here is derived from an EMBL/GenBank/DDBJ whole genome shotgun (WGS) entry which is preliminary data.</text>
</comment>
<proteinExistence type="predicted"/>
<protein>
    <submittedName>
        <fullName evidence="1">Uncharacterized protein</fullName>
    </submittedName>
</protein>
<sequence length="254" mass="29395">MKKWFISQSRKLYFGWIQRKKKMSNGTKLTYVLNTVPESDTLVIVFSSLTLKGKSVYNHVRSLNHIPHNRLYILDNFGYEKRGVFYLGEKNEMEVRDAVEELIMEICDSESITNKIFAGSCKGGTTAVYLGLRLKASQIIVGAPMYYISDCLKVKFGDYLIPMLDEDNPNSYNELNRVIRETVHKESYEGHIYIQYSTNDEYYASQIKPLIGDLKKKKISLFLEQAGYSYHDECSRYFSSFLKSVLAEEIKLIS</sequence>
<dbReference type="Proteomes" id="UP000550367">
    <property type="component" value="Unassembled WGS sequence"/>
</dbReference>
<dbReference type="SUPFAM" id="SSF53474">
    <property type="entry name" value="alpha/beta-Hydrolases"/>
    <property type="match status" value="1"/>
</dbReference>
<dbReference type="RefSeq" id="WP_185517056.1">
    <property type="nucleotide sequence ID" value="NZ_JAARXL010000002.1"/>
</dbReference>
<evidence type="ECO:0000313" key="1">
    <source>
        <dbReference type="EMBL" id="MBC2243468.1"/>
    </source>
</evidence>
<organism evidence="1 2">
    <name type="scientific">Listeria booriae</name>
    <dbReference type="NCBI Taxonomy" id="1552123"/>
    <lineage>
        <taxon>Bacteria</taxon>
        <taxon>Bacillati</taxon>
        <taxon>Bacillota</taxon>
        <taxon>Bacilli</taxon>
        <taxon>Bacillales</taxon>
        <taxon>Listeriaceae</taxon>
        <taxon>Listeria</taxon>
    </lineage>
</organism>
<evidence type="ECO:0000313" key="2">
    <source>
        <dbReference type="Proteomes" id="UP000550367"/>
    </source>
</evidence>
<name>A0A842E110_9LIST</name>
<accession>A0A842E110</accession>
<gene>
    <name evidence="1" type="ORF">HCB25_05260</name>
</gene>